<evidence type="ECO:0000313" key="2">
    <source>
        <dbReference type="RefSeq" id="XP_020651937.2"/>
    </source>
</evidence>
<sequence length="251" mass="29258">MYRVVNPLLKHIIYRYSHDATSRQQCLQYLKALRTLQFKGYNTIFLGETDLSESLITGEKVSHEDTLNWPKWTIVHAGNSQGWVPWRYRVFLRNELPLGQQEVFQEFCDFLSITYGKCAIVVRERRPSRVKTEESSKGVEITEPQATSAPSLLCMNCCPETAEATGHKLLTVPFSYNYLHPIDAAWSSLKWFIINNRKEFSLASFERSSSYQCILFSDLIVKGIERMTPNKWKAAVSKTRRWENYYLDKFS</sequence>
<protein>
    <submittedName>
        <fullName evidence="2">Uncharacterized protein C21orf140 homolog</fullName>
    </submittedName>
</protein>
<organism evidence="1 2">
    <name type="scientific">Pogona vitticeps</name>
    <name type="common">central bearded dragon</name>
    <dbReference type="NCBI Taxonomy" id="103695"/>
    <lineage>
        <taxon>Eukaryota</taxon>
        <taxon>Metazoa</taxon>
        <taxon>Chordata</taxon>
        <taxon>Craniata</taxon>
        <taxon>Vertebrata</taxon>
        <taxon>Euteleostomi</taxon>
        <taxon>Lepidosauria</taxon>
        <taxon>Squamata</taxon>
        <taxon>Bifurcata</taxon>
        <taxon>Unidentata</taxon>
        <taxon>Episquamata</taxon>
        <taxon>Toxicofera</taxon>
        <taxon>Iguania</taxon>
        <taxon>Acrodonta</taxon>
        <taxon>Agamidae</taxon>
        <taxon>Amphibolurinae</taxon>
        <taxon>Pogona</taxon>
    </lineage>
</organism>
<dbReference type="InParanoid" id="A0A6J0TUB4"/>
<accession>A0A6J0TUB4</accession>
<dbReference type="AlphaFoldDB" id="A0A6J0TUB4"/>
<dbReference type="PANTHER" id="PTHR35969:SF1">
    <property type="entry name" value="FAMILY WITH SEQUENCE SIMILARITY 243 MEMBER A"/>
    <property type="match status" value="1"/>
</dbReference>
<name>A0A6J0TUB4_9SAUR</name>
<dbReference type="CTD" id="142490890"/>
<proteinExistence type="predicted"/>
<dbReference type="KEGG" id="pvt:110080400"/>
<dbReference type="PANTHER" id="PTHR35969">
    <property type="entry name" value="PROTEIN FAM243A-RELATED"/>
    <property type="match status" value="1"/>
</dbReference>
<gene>
    <name evidence="2" type="primary">C3H21orf140</name>
</gene>
<dbReference type="InterPro" id="IPR037728">
    <property type="entry name" value="C21orf140-like"/>
</dbReference>
<reference evidence="2" key="1">
    <citation type="submission" date="2025-08" db="UniProtKB">
        <authorList>
            <consortium name="RefSeq"/>
        </authorList>
    </citation>
    <scope>IDENTIFICATION</scope>
</reference>
<dbReference type="GeneID" id="110080400"/>
<dbReference type="Proteomes" id="UP001652642">
    <property type="component" value="Chromosome 3"/>
</dbReference>
<dbReference type="RefSeq" id="XP_020651937.2">
    <property type="nucleotide sequence ID" value="XM_020796278.2"/>
</dbReference>
<keyword evidence="1" id="KW-1185">Reference proteome</keyword>
<dbReference type="OrthoDB" id="2266637at2759"/>
<evidence type="ECO:0000313" key="1">
    <source>
        <dbReference type="Proteomes" id="UP001652642"/>
    </source>
</evidence>